<comment type="caution">
    <text evidence="2">The sequence shown here is derived from an EMBL/GenBank/DDBJ whole genome shotgun (WGS) entry which is preliminary data.</text>
</comment>
<feature type="transmembrane region" description="Helical" evidence="1">
    <location>
        <begin position="43"/>
        <end position="65"/>
    </location>
</feature>
<sequence>MNFGDVDNISTTVVDVSFGVSSDFLGVLSPFFLISFNMHLSRIYVLMLFVVCVLVCPLLGCSFLLSKAFSTVFNVSIAIYLCRSAFDGGLE</sequence>
<organism evidence="2 3">
    <name type="scientific">Stephania japonica</name>
    <dbReference type="NCBI Taxonomy" id="461633"/>
    <lineage>
        <taxon>Eukaryota</taxon>
        <taxon>Viridiplantae</taxon>
        <taxon>Streptophyta</taxon>
        <taxon>Embryophyta</taxon>
        <taxon>Tracheophyta</taxon>
        <taxon>Spermatophyta</taxon>
        <taxon>Magnoliopsida</taxon>
        <taxon>Ranunculales</taxon>
        <taxon>Menispermaceae</taxon>
        <taxon>Menispermoideae</taxon>
        <taxon>Cissampelideae</taxon>
        <taxon>Stephania</taxon>
    </lineage>
</organism>
<gene>
    <name evidence="2" type="ORF">Sjap_024364</name>
</gene>
<dbReference type="AlphaFoldDB" id="A0AAP0EI19"/>
<evidence type="ECO:0000256" key="1">
    <source>
        <dbReference type="SAM" id="Phobius"/>
    </source>
</evidence>
<evidence type="ECO:0000313" key="2">
    <source>
        <dbReference type="EMBL" id="KAK9091187.1"/>
    </source>
</evidence>
<dbReference type="EMBL" id="JBBNAE010000010">
    <property type="protein sequence ID" value="KAK9091187.1"/>
    <property type="molecule type" value="Genomic_DNA"/>
</dbReference>
<evidence type="ECO:0000313" key="3">
    <source>
        <dbReference type="Proteomes" id="UP001417504"/>
    </source>
</evidence>
<keyword evidence="1" id="KW-0812">Transmembrane</keyword>
<reference evidence="2 3" key="1">
    <citation type="submission" date="2024-01" db="EMBL/GenBank/DDBJ databases">
        <title>Genome assemblies of Stephania.</title>
        <authorList>
            <person name="Yang L."/>
        </authorList>
    </citation>
    <scope>NUCLEOTIDE SEQUENCE [LARGE SCALE GENOMIC DNA]</scope>
    <source>
        <strain evidence="2">QJT</strain>
        <tissue evidence="2">Leaf</tissue>
    </source>
</reference>
<name>A0AAP0EI19_9MAGN</name>
<keyword evidence="1" id="KW-0472">Membrane</keyword>
<keyword evidence="1" id="KW-1133">Transmembrane helix</keyword>
<protein>
    <submittedName>
        <fullName evidence="2">Uncharacterized protein</fullName>
    </submittedName>
</protein>
<feature type="transmembrane region" description="Helical" evidence="1">
    <location>
        <begin position="16"/>
        <end position="36"/>
    </location>
</feature>
<dbReference type="Proteomes" id="UP001417504">
    <property type="component" value="Unassembled WGS sequence"/>
</dbReference>
<keyword evidence="3" id="KW-1185">Reference proteome</keyword>
<accession>A0AAP0EI19</accession>
<proteinExistence type="predicted"/>